<protein>
    <recommendedName>
        <fullName evidence="4">DUF3114 domain-containing protein</fullName>
    </recommendedName>
</protein>
<feature type="chain" id="PRO_5045756587" description="DUF3114 domain-containing protein" evidence="1">
    <location>
        <begin position="27"/>
        <end position="455"/>
    </location>
</feature>
<organism evidence="2 3">
    <name type="scientific">Streptococcus loxodontisalivarius</name>
    <dbReference type="NCBI Taxonomy" id="1349415"/>
    <lineage>
        <taxon>Bacteria</taxon>
        <taxon>Bacillati</taxon>
        <taxon>Bacillota</taxon>
        <taxon>Bacilli</taxon>
        <taxon>Lactobacillales</taxon>
        <taxon>Streptococcaceae</taxon>
        <taxon>Streptococcus</taxon>
    </lineage>
</organism>
<accession>A0ABS2PQN1</accession>
<comment type="caution">
    <text evidence="2">The sequence shown here is derived from an EMBL/GenBank/DDBJ whole genome shotgun (WGS) entry which is preliminary data.</text>
</comment>
<keyword evidence="3" id="KW-1185">Reference proteome</keyword>
<sequence>MKKKVIFGAMTSLALGLALPLTVSLAEDSSSSTDATSSSSSLALEGADTINADQSVTLKVTDNQELVIKAIASHLKLLPKALSDSDKDSLKSQLEAASQSLSQDGWSYISIADGFIDGLSKKGDLASLQKDLSDQLSQTKRFGSSSFQNMWYAQVYQVLGEKEAQQLLTVSYQNMALPNNLSGDNQETARLVASFSDDLEPASDFWDSFSEVVKKAFPKRSLSKKTSLARMTHQFRYVISAQQAQWVRTNYGKDGETDKQALARYLATKDEKNSVSEALGIDGYDYDVTYDLGESSRLHNKVSVQLGQFGDGVVVYPNYTMSTNIKIVMDFHTEFILNSQGEFLNEVDPEGASETGIINGASFNYASANDAAHIRLDVKPVGPNDPTFRIEANRQTYTYKSPNKLKYSWQESDKLQWANSYYNKEGYYSQKGKSAASLVKSSANSFKKMIEGYRK</sequence>
<dbReference type="RefSeq" id="WP_205009198.1">
    <property type="nucleotide sequence ID" value="NZ_JAFBEH010000009.1"/>
</dbReference>
<proteinExistence type="predicted"/>
<dbReference type="InterPro" id="IPR021462">
    <property type="entry name" value="DUF3114"/>
</dbReference>
<evidence type="ECO:0000313" key="2">
    <source>
        <dbReference type="EMBL" id="MBM7642348.1"/>
    </source>
</evidence>
<reference evidence="2 3" key="1">
    <citation type="submission" date="2021-01" db="EMBL/GenBank/DDBJ databases">
        <title>Genomic Encyclopedia of Type Strains, Phase IV (KMG-IV): sequencing the most valuable type-strain genomes for metagenomic binning, comparative biology and taxonomic classification.</title>
        <authorList>
            <person name="Goeker M."/>
        </authorList>
    </citation>
    <scope>NUCLEOTIDE SEQUENCE [LARGE SCALE GENOMIC DNA]</scope>
    <source>
        <strain evidence="2 3">DSM 27382</strain>
    </source>
</reference>
<evidence type="ECO:0000313" key="3">
    <source>
        <dbReference type="Proteomes" id="UP000697472"/>
    </source>
</evidence>
<feature type="signal peptide" evidence="1">
    <location>
        <begin position="1"/>
        <end position="26"/>
    </location>
</feature>
<evidence type="ECO:0008006" key="4">
    <source>
        <dbReference type="Google" id="ProtNLM"/>
    </source>
</evidence>
<evidence type="ECO:0000256" key="1">
    <source>
        <dbReference type="SAM" id="SignalP"/>
    </source>
</evidence>
<gene>
    <name evidence="2" type="ORF">JOC28_000645</name>
</gene>
<dbReference type="Proteomes" id="UP000697472">
    <property type="component" value="Unassembled WGS sequence"/>
</dbReference>
<dbReference type="Pfam" id="PF11311">
    <property type="entry name" value="DUF3114"/>
    <property type="match status" value="1"/>
</dbReference>
<name>A0ABS2PQN1_9STRE</name>
<keyword evidence="1" id="KW-0732">Signal</keyword>
<dbReference type="EMBL" id="JAFBEH010000009">
    <property type="protein sequence ID" value="MBM7642348.1"/>
    <property type="molecule type" value="Genomic_DNA"/>
</dbReference>